<dbReference type="OrthoDB" id="9949178at2"/>
<reference evidence="1 2" key="1">
    <citation type="submission" date="2010-12" db="EMBL/GenBank/DDBJ databases">
        <title>Whole genome sequence of Acidiphilium multivorum AIU301.</title>
        <authorList>
            <person name="Narita-Yamada S."/>
            <person name="Nakamura S."/>
            <person name="Ito N."/>
            <person name="Takarada H."/>
            <person name="Katano Y."/>
            <person name="Nakazawa H."/>
            <person name="Hosoyama A."/>
            <person name="Yamada R."/>
            <person name="Fujita N."/>
        </authorList>
    </citation>
    <scope>NUCLEOTIDE SEQUENCE [LARGE SCALE GENOMIC DNA]</scope>
    <source>
        <strain evidence="2">DSM 11245 / JCM 8867 / AIU301</strain>
    </source>
</reference>
<gene>
    <name evidence="1" type="ordered locus">ACMV_04020</name>
</gene>
<dbReference type="EMBL" id="AP012035">
    <property type="protein sequence ID" value="BAJ79749.1"/>
    <property type="molecule type" value="Genomic_DNA"/>
</dbReference>
<evidence type="ECO:0000313" key="2">
    <source>
        <dbReference type="Proteomes" id="UP000007100"/>
    </source>
</evidence>
<keyword evidence="2" id="KW-1185">Reference proteome</keyword>
<proteinExistence type="predicted"/>
<dbReference type="Proteomes" id="UP000007100">
    <property type="component" value="Chromosome"/>
</dbReference>
<sequence>MRTNKTAEINDLIRIWVHIDPTTDQFMRLAGLYVLYAVLDKTGGFPKKAGVTKRTMAKGRVRSFIFQRKHQQRVLRALNAYDAVIASTDRSSVVQFARLHSVAA</sequence>
<dbReference type="RefSeq" id="WP_013639368.1">
    <property type="nucleotide sequence ID" value="NC_015186.1"/>
</dbReference>
<organism evidence="1 2">
    <name type="scientific">Acidiphilium multivorum (strain DSM 11245 / JCM 8867 / NBRC 100883 / AIU 301)</name>
    <dbReference type="NCBI Taxonomy" id="926570"/>
    <lineage>
        <taxon>Bacteria</taxon>
        <taxon>Pseudomonadati</taxon>
        <taxon>Pseudomonadota</taxon>
        <taxon>Alphaproteobacteria</taxon>
        <taxon>Acetobacterales</taxon>
        <taxon>Acidocellaceae</taxon>
        <taxon>Acidiphilium</taxon>
    </lineage>
</organism>
<name>F0J2W0_ACIMA</name>
<dbReference type="AlphaFoldDB" id="F0J2W0"/>
<dbReference type="KEGG" id="amv:ACMV_04020"/>
<dbReference type="HOGENOM" id="CLU_2244107_0_0_5"/>
<accession>F0J2W0</accession>
<evidence type="ECO:0000313" key="1">
    <source>
        <dbReference type="EMBL" id="BAJ79749.1"/>
    </source>
</evidence>
<protein>
    <submittedName>
        <fullName evidence="1">Uncharacterized protein</fullName>
    </submittedName>
</protein>